<feature type="domain" description="UvrC family homology region profile" evidence="8">
    <location>
        <begin position="270"/>
        <end position="386"/>
    </location>
</feature>
<dbReference type="CDD" id="cd10434">
    <property type="entry name" value="GIY-YIG_UvrC_Cho"/>
    <property type="match status" value="1"/>
</dbReference>
<dbReference type="FunFam" id="3.40.1440.10:FF:000001">
    <property type="entry name" value="UvrABC system protein C"/>
    <property type="match status" value="1"/>
</dbReference>
<dbReference type="GO" id="GO:0009432">
    <property type="term" value="P:SOS response"/>
    <property type="evidence" value="ECO:0007669"/>
    <property type="project" value="UniProtKB-KW"/>
</dbReference>
<name>A0A449AZF0_9BACT</name>
<evidence type="ECO:0000259" key="8">
    <source>
        <dbReference type="PROSITE" id="PS50165"/>
    </source>
</evidence>
<dbReference type="InterPro" id="IPR050066">
    <property type="entry name" value="UvrABC_protein_C"/>
</dbReference>
<organism evidence="9 10">
    <name type="scientific">Mycoplasmopsis gallopavonis</name>
    <dbReference type="NCBI Taxonomy" id="76629"/>
    <lineage>
        <taxon>Bacteria</taxon>
        <taxon>Bacillati</taxon>
        <taxon>Mycoplasmatota</taxon>
        <taxon>Mycoplasmoidales</taxon>
        <taxon>Metamycoplasmataceae</taxon>
        <taxon>Mycoplasmopsis</taxon>
    </lineage>
</organism>
<gene>
    <name evidence="9" type="primary">uvrC_2</name>
    <name evidence="9" type="ORF">NCTC10186_00339</name>
</gene>
<dbReference type="InterPro" id="IPR047296">
    <property type="entry name" value="GIY-YIG_UvrC_Cho"/>
</dbReference>
<keyword evidence="4" id="KW-0267">Excision nuclease</keyword>
<keyword evidence="2" id="KW-0227">DNA damage</keyword>
<sequence>MIQTSLQEKLKNLPKKPGVYLWKNQENQVIYIGKAKNLFNRMNQYFKGSINSYKTNKMVAEIRDFDIFICKSDKEAYLLEKNYIEIYKPSYNLELTDDKRYPYLVLKLTDKLEIQTSFRINKQSKTNFYYGPFPKGSSARELSNILQRLFLYKDGLLIQRASFHEWETKFQNAVELLKLRDNKFIELLETKMAQAASLLNFELALEYKKSIAVLKGMREQQIVELINFKNIDVFSFIIIESTVLVFAILYRYGVQIAHLKYNFENLGLPEEIINNFLERFYQNNEFPDQIILDNKYQTFNFDETFGKKIVFPKVGILKKILDQAQTNNQLNLELFYNEIILRSARDKQIQTELEKVLNHGQKINNIFLFDNSNFNNTHPIGVAIAYQNLQKNKSL</sequence>
<keyword evidence="5" id="KW-0234">DNA repair</keyword>
<dbReference type="GO" id="GO:0009380">
    <property type="term" value="C:excinuclease repair complex"/>
    <property type="evidence" value="ECO:0007669"/>
    <property type="project" value="TreeGrafter"/>
</dbReference>
<reference evidence="9 10" key="1">
    <citation type="submission" date="2019-01" db="EMBL/GenBank/DDBJ databases">
        <authorList>
            <consortium name="Pathogen Informatics"/>
        </authorList>
    </citation>
    <scope>NUCLEOTIDE SEQUENCE [LARGE SCALE GENOMIC DNA]</scope>
    <source>
        <strain evidence="9 10">NCTC10186</strain>
    </source>
</reference>
<dbReference type="InterPro" id="IPR001943">
    <property type="entry name" value="UVR_dom"/>
</dbReference>
<dbReference type="PROSITE" id="PS50164">
    <property type="entry name" value="GIY_YIG"/>
    <property type="match status" value="1"/>
</dbReference>
<dbReference type="InterPro" id="IPR036876">
    <property type="entry name" value="UVR_dom_sf"/>
</dbReference>
<evidence type="ECO:0000256" key="5">
    <source>
        <dbReference type="ARBA" id="ARBA00023204"/>
    </source>
</evidence>
<evidence type="ECO:0000259" key="7">
    <source>
        <dbReference type="PROSITE" id="PS50164"/>
    </source>
</evidence>
<evidence type="ECO:0000259" key="6">
    <source>
        <dbReference type="PROSITE" id="PS50151"/>
    </source>
</evidence>
<dbReference type="Proteomes" id="UP000289862">
    <property type="component" value="Chromosome"/>
</dbReference>
<dbReference type="GO" id="GO:0006289">
    <property type="term" value="P:nucleotide-excision repair"/>
    <property type="evidence" value="ECO:0007669"/>
    <property type="project" value="InterPro"/>
</dbReference>
<dbReference type="SMART" id="SM00465">
    <property type="entry name" value="GIYc"/>
    <property type="match status" value="1"/>
</dbReference>
<dbReference type="SUPFAM" id="SSF82771">
    <property type="entry name" value="GIY-YIG endonuclease"/>
    <property type="match status" value="1"/>
</dbReference>
<dbReference type="PANTHER" id="PTHR30562:SF1">
    <property type="entry name" value="UVRABC SYSTEM PROTEIN C"/>
    <property type="match status" value="1"/>
</dbReference>
<dbReference type="InterPro" id="IPR001162">
    <property type="entry name" value="UvrC_RNase_H_dom"/>
</dbReference>
<dbReference type="Gene3D" id="3.40.1440.10">
    <property type="entry name" value="GIY-YIG endonuclease"/>
    <property type="match status" value="1"/>
</dbReference>
<dbReference type="PANTHER" id="PTHR30562">
    <property type="entry name" value="UVRC/OXIDOREDUCTASE"/>
    <property type="match status" value="1"/>
</dbReference>
<dbReference type="SUPFAM" id="SSF46600">
    <property type="entry name" value="C-terminal UvrC-binding domain of UvrB"/>
    <property type="match status" value="1"/>
</dbReference>
<evidence type="ECO:0000313" key="9">
    <source>
        <dbReference type="EMBL" id="VEU72864.1"/>
    </source>
</evidence>
<protein>
    <submittedName>
        <fullName evidence="9">Excinuclease ABC subunit C</fullName>
    </submittedName>
</protein>
<dbReference type="GO" id="GO:0009381">
    <property type="term" value="F:excinuclease ABC activity"/>
    <property type="evidence" value="ECO:0007669"/>
    <property type="project" value="InterPro"/>
</dbReference>
<dbReference type="InterPro" id="IPR000305">
    <property type="entry name" value="GIY-YIG_endonuc"/>
</dbReference>
<dbReference type="RefSeq" id="WP_119572213.1">
    <property type="nucleotide sequence ID" value="NZ_LR215031.1"/>
</dbReference>
<proteinExistence type="predicted"/>
<keyword evidence="10" id="KW-1185">Reference proteome</keyword>
<evidence type="ECO:0000256" key="4">
    <source>
        <dbReference type="ARBA" id="ARBA00022881"/>
    </source>
</evidence>
<dbReference type="OrthoDB" id="9804933at2"/>
<dbReference type="Pfam" id="PF22920">
    <property type="entry name" value="UvrC_RNaseH"/>
    <property type="match status" value="1"/>
</dbReference>
<evidence type="ECO:0000256" key="2">
    <source>
        <dbReference type="ARBA" id="ARBA00022763"/>
    </source>
</evidence>
<feature type="domain" description="GIY-YIG" evidence="7">
    <location>
        <begin position="15"/>
        <end position="93"/>
    </location>
</feature>
<feature type="domain" description="UVR" evidence="6">
    <location>
        <begin position="182"/>
        <end position="217"/>
    </location>
</feature>
<dbReference type="Pfam" id="PF02151">
    <property type="entry name" value="UVR"/>
    <property type="match status" value="1"/>
</dbReference>
<keyword evidence="1" id="KW-0963">Cytoplasm</keyword>
<dbReference type="Pfam" id="PF01541">
    <property type="entry name" value="GIY-YIG"/>
    <property type="match status" value="1"/>
</dbReference>
<keyword evidence="3" id="KW-0228">DNA excision</keyword>
<evidence type="ECO:0000313" key="10">
    <source>
        <dbReference type="Proteomes" id="UP000289862"/>
    </source>
</evidence>
<dbReference type="InterPro" id="IPR035901">
    <property type="entry name" value="GIY-YIG_endonuc_sf"/>
</dbReference>
<dbReference type="AlphaFoldDB" id="A0A449AZF0"/>
<evidence type="ECO:0000256" key="1">
    <source>
        <dbReference type="ARBA" id="ARBA00022490"/>
    </source>
</evidence>
<accession>A0A449AZF0</accession>
<dbReference type="EMBL" id="LR215031">
    <property type="protein sequence ID" value="VEU72864.1"/>
    <property type="molecule type" value="Genomic_DNA"/>
</dbReference>
<dbReference type="PROSITE" id="PS50151">
    <property type="entry name" value="UVR"/>
    <property type="match status" value="1"/>
</dbReference>
<dbReference type="KEGG" id="mgal:NCTC10186_00339"/>
<evidence type="ECO:0000256" key="3">
    <source>
        <dbReference type="ARBA" id="ARBA00022769"/>
    </source>
</evidence>
<dbReference type="PROSITE" id="PS50165">
    <property type="entry name" value="UVRC"/>
    <property type="match status" value="1"/>
</dbReference>